<comment type="caution">
    <text evidence="17">The sequence shown here is derived from an EMBL/GenBank/DDBJ whole genome shotgun (WGS) entry which is preliminary data.</text>
</comment>
<dbReference type="SMART" id="SM00181">
    <property type="entry name" value="EGF"/>
    <property type="match status" value="15"/>
</dbReference>
<dbReference type="FunFam" id="3.90.290.10:FF:000001">
    <property type="entry name" value="Latent-transforming growth factor beta-binding protein 3 isoform 1"/>
    <property type="match status" value="1"/>
</dbReference>
<protein>
    <recommendedName>
        <fullName evidence="12">Latent-transforming growth factor beta-binding protein 3</fullName>
    </recommendedName>
</protein>
<dbReference type="FunFam" id="2.10.25.10:FF:000077">
    <property type="entry name" value="Latent-transforming growth factor beta-binding protein 3 isoform 1"/>
    <property type="match status" value="1"/>
</dbReference>
<evidence type="ECO:0000256" key="10">
    <source>
        <dbReference type="ARBA" id="ARBA00038081"/>
    </source>
</evidence>
<feature type="compositionally biased region" description="Pro residues" evidence="14">
    <location>
        <begin position="87"/>
        <end position="98"/>
    </location>
</feature>
<evidence type="ECO:0000256" key="1">
    <source>
        <dbReference type="ARBA" id="ARBA00004498"/>
    </source>
</evidence>
<dbReference type="FunFam" id="2.10.25.10:FF:000245">
    <property type="entry name" value="latent-transforming growth factor beta-binding protein 3 isoform X2"/>
    <property type="match status" value="1"/>
</dbReference>
<evidence type="ECO:0000259" key="16">
    <source>
        <dbReference type="PROSITE" id="PS51364"/>
    </source>
</evidence>
<sequence length="1598" mass="169768">EAAPGLRGVGSSPTCSRYPRDPGARPIFLLQPRFPTLMLPGGGGRGPSSPARRNPAGRPAVPGEGSLERAQRGGGGGFRRGGHLGRGPPPNLHPPAHPRSPRRQRRRFKQKKTVSLARGQHPSPPRRRRAVLQPGKTTAHFSLSPPRALPASRRPREPSPAGGGAERAGRPAFLSPRSSSPLQLAPASSLRPQVGASAGRRPRLVAGLLPGAVEVSGLPAVQPPSLCLSLGPRPRLLSPPRALPPILSLAALSTPLPGLPACCSPRAPGPSPLPGRAPRALRPRMPGPRGAAGGLAPEMRGAGAAGLLALLLLLLLLLLLGPGGGAEGGPAGERGAGGGGALARERFKVVFAPVICKRTCLKGQCRDSCQQGSNMTLIGENGHSTDTLTGSGFRVVVCPLPCMNGGQCSSRNQCLCPPDFTGRFCQVPAGGAGGGTGGSGPGLGRAGALSTGALPPLAPEGESVASKHAIYAVQVIADPPGPGEGPPAQHAAFLVPLGPGQISAEVQAPPPVVNVRVHHPPEASVQVHRIEGPNAEGPAPSQHLLPHPKHPHPRPPTQKPLGRCFQDTLPKQPCGSNPLPGLTKQEDCCGSIGTAWGQSKCHKCPQLQYTGVQKPGPVRGEVGTDCPQGYKRLNSTHCQDINECAMPGMCRHGDCLNNPGSYRCVCPPGHSLGPSRTQCIADKPEEKSLCFRLVSPEHQCQHPLTTRLTRQLCCCSVGKAWGTRCQRCPADGTAAFKEICPAGKGYHILTSHQTLTIQGESDFSLFLHPDGPPKPQQLPESPSRAPPPEDTEEERGVSTDSPVIEEQSSQQSHPPVTTSPARPYPELISRPSPPWFLPDLPPSRSAVEIAPTQVTETDECRLNQNICGHGECVPGPSDYSCHCNPGYRSHPQHRYCVDVNECEAEPCGAGRGICMNTGGSYNCHCNRGYRLHVGAGGRSCVDLNECAKPHLCGDGGFCINFPGHYKCNCYSGYRLKTSRPPVCEDIDECRDPSSCPDGKCENKPGSFKCIACLPGYRSQGGGACRGKGEAWVRGRRNPPIPGGGGSHPLTVHHPVGRNPRRAFSAADVNECAEGSPCSPGWCENLPGSFRCTCAQGYAPAPDGRSCLDVDECEAGDVCDNGICTNTPGSFQCQCLSGYHLSRDRSHCEDIDECDFPAACIGGDCINTNGSYRCLCPQGHRLVGGRKCQDIDECSQDPGLCLPHGACENLQGSYVCICDEGFMPTQDQHGCEEVEQPHHKKECYLNFDDTVFCDSVLATNVTQQDLCPDGKGYTQDNNIVNYGIPTHRDIDECILFGAEICKEGKCVNTQPGYECYCKQGFYYDGNLLECVDVDECLDESNCRNGVCENTRGGYRCACTPPAEYSPAQRQCLSPEEMDVDECQDPAACRPGRCVNLPGSYRCECRPPWVPGPSGRDCQLPESPAERAPERRDVCWSQRGEDGMCAGPLAGPALTFDDCCCRQGRGWGAQCRPCPPRGAGSHCPTSQSESNSFWDASPLLLGKPPREEDSSEEDSDECRCVSGRCVPRPGGAVCECPGGFQLDASRARCVDIDECRELNQRGLLCKSERCVNTSGSFRCVCKAGFARSRPHGACVPQRRR</sequence>
<dbReference type="InterPro" id="IPR036773">
    <property type="entry name" value="TB_dom_sf"/>
</dbReference>
<dbReference type="PROSITE" id="PS01186">
    <property type="entry name" value="EGF_2"/>
    <property type="match status" value="7"/>
</dbReference>
<evidence type="ECO:0000256" key="3">
    <source>
        <dbReference type="ARBA" id="ARBA00022530"/>
    </source>
</evidence>
<keyword evidence="8" id="KW-0325">Glycoprotein</keyword>
<dbReference type="PROSITE" id="PS51364">
    <property type="entry name" value="TB"/>
    <property type="match status" value="3"/>
</dbReference>
<evidence type="ECO:0000256" key="12">
    <source>
        <dbReference type="ARBA" id="ARBA00072996"/>
    </source>
</evidence>
<name>A0A4U1EKW5_MONMO</name>
<dbReference type="FunFam" id="2.10.25.10:FF:000317">
    <property type="entry name" value="latent-transforming growth factor beta-binding protein 3 isoform X2"/>
    <property type="match status" value="1"/>
</dbReference>
<evidence type="ECO:0000313" key="17">
    <source>
        <dbReference type="EMBL" id="TKC36995.1"/>
    </source>
</evidence>
<feature type="region of interest" description="Disordered" evidence="14">
    <location>
        <begin position="531"/>
        <end position="558"/>
    </location>
</feature>
<dbReference type="GO" id="GO:0019838">
    <property type="term" value="F:growth factor binding"/>
    <property type="evidence" value="ECO:0007669"/>
    <property type="project" value="UniProtKB-KW"/>
</dbReference>
<dbReference type="InterPro" id="IPR017878">
    <property type="entry name" value="TB_dom"/>
</dbReference>
<dbReference type="FunFam" id="2.10.25.10:FF:000003">
    <property type="entry name" value="fibrillin-1 isoform X1"/>
    <property type="match status" value="1"/>
</dbReference>
<dbReference type="GO" id="GO:0005509">
    <property type="term" value="F:calcium ion binding"/>
    <property type="evidence" value="ECO:0007669"/>
    <property type="project" value="InterPro"/>
</dbReference>
<dbReference type="SUPFAM" id="SSF57196">
    <property type="entry name" value="EGF/Laminin"/>
    <property type="match status" value="4"/>
</dbReference>
<feature type="compositionally biased region" description="Low complexity" evidence="14">
    <location>
        <begin position="170"/>
        <end position="192"/>
    </location>
</feature>
<dbReference type="FunFam" id="2.10.25.10:FF:000303">
    <property type="entry name" value="latent-transforming growth factor beta-binding protein 3 isoform X2"/>
    <property type="match status" value="1"/>
</dbReference>
<dbReference type="PANTHER" id="PTHR24039">
    <property type="entry name" value="FIBRILLIN-RELATED"/>
    <property type="match status" value="1"/>
</dbReference>
<comment type="subcellular location">
    <subcellularLocation>
        <location evidence="1">Secreted</location>
        <location evidence="1">Extracellular space</location>
        <location evidence="1">Extracellular matrix</location>
    </subcellularLocation>
</comment>
<dbReference type="CDD" id="cd00054">
    <property type="entry name" value="EGF_CA"/>
    <property type="match status" value="11"/>
</dbReference>
<evidence type="ECO:0000256" key="9">
    <source>
        <dbReference type="ARBA" id="ARBA00023183"/>
    </source>
</evidence>
<dbReference type="SUPFAM" id="SSF57184">
    <property type="entry name" value="Growth factor receptor domain"/>
    <property type="match status" value="4"/>
</dbReference>
<dbReference type="SUPFAM" id="SSF57581">
    <property type="entry name" value="TB module/8-cys domain"/>
    <property type="match status" value="3"/>
</dbReference>
<dbReference type="Proteomes" id="UP000308365">
    <property type="component" value="Unassembled WGS sequence"/>
</dbReference>
<keyword evidence="2" id="KW-0964">Secreted</keyword>
<dbReference type="InterPro" id="IPR009030">
    <property type="entry name" value="Growth_fac_rcpt_cys_sf"/>
</dbReference>
<feature type="domain" description="EGF-like" evidence="15">
    <location>
        <begin position="1108"/>
        <end position="1148"/>
    </location>
</feature>
<feature type="region of interest" description="Disordered" evidence="14">
    <location>
        <begin position="1"/>
        <end position="197"/>
    </location>
</feature>
<dbReference type="FunFam" id="2.10.25.10:FF:000024">
    <property type="entry name" value="Putative latent-transforming growth factor beta-binding protein 2"/>
    <property type="match status" value="1"/>
</dbReference>
<feature type="domain" description="EGF-like" evidence="15">
    <location>
        <begin position="1067"/>
        <end position="1107"/>
    </location>
</feature>
<dbReference type="InterPro" id="IPR001881">
    <property type="entry name" value="EGF-like_Ca-bd_dom"/>
</dbReference>
<feature type="domain" description="EGF-like" evidence="15">
    <location>
        <begin position="1331"/>
        <end position="1371"/>
    </location>
</feature>
<accession>A0A4U1EKW5</accession>
<feature type="domain" description="EGF-like" evidence="15">
    <location>
        <begin position="1189"/>
        <end position="1231"/>
    </location>
</feature>
<evidence type="ECO:0000256" key="11">
    <source>
        <dbReference type="ARBA" id="ARBA00057882"/>
    </source>
</evidence>
<dbReference type="InterPro" id="IPR018097">
    <property type="entry name" value="EGF_Ca-bd_CS"/>
</dbReference>
<dbReference type="InterPro" id="IPR026823">
    <property type="entry name" value="cEGF"/>
</dbReference>
<evidence type="ECO:0000256" key="8">
    <source>
        <dbReference type="ARBA" id="ARBA00023180"/>
    </source>
</evidence>
<dbReference type="PROSITE" id="PS50026">
    <property type="entry name" value="EGF_3"/>
    <property type="match status" value="11"/>
</dbReference>
<dbReference type="Pfam" id="PF00683">
    <property type="entry name" value="TB"/>
    <property type="match status" value="3"/>
</dbReference>
<evidence type="ECO:0000256" key="5">
    <source>
        <dbReference type="ARBA" id="ARBA00022729"/>
    </source>
</evidence>
<evidence type="ECO:0000259" key="15">
    <source>
        <dbReference type="PROSITE" id="PS50026"/>
    </source>
</evidence>
<dbReference type="EMBL" id="RWIC01001208">
    <property type="protein sequence ID" value="TKC36995.1"/>
    <property type="molecule type" value="Genomic_DNA"/>
</dbReference>
<evidence type="ECO:0000256" key="6">
    <source>
        <dbReference type="ARBA" id="ARBA00022737"/>
    </source>
</evidence>
<dbReference type="PANTHER" id="PTHR24039:SF48">
    <property type="entry name" value="FIBRILLIN-2 ISOFORM X1-RELATED"/>
    <property type="match status" value="1"/>
</dbReference>
<dbReference type="PROSITE" id="PS00010">
    <property type="entry name" value="ASX_HYDROXYL"/>
    <property type="match status" value="9"/>
</dbReference>
<feature type="domain" description="EGF-like" evidence="15">
    <location>
        <begin position="856"/>
        <end position="897"/>
    </location>
</feature>
<organism evidence="17 18">
    <name type="scientific">Monodon monoceros</name>
    <name type="common">Narwhal</name>
    <name type="synonym">Ceratodon monodon</name>
    <dbReference type="NCBI Taxonomy" id="40151"/>
    <lineage>
        <taxon>Eukaryota</taxon>
        <taxon>Metazoa</taxon>
        <taxon>Chordata</taxon>
        <taxon>Craniata</taxon>
        <taxon>Vertebrata</taxon>
        <taxon>Euteleostomi</taxon>
        <taxon>Mammalia</taxon>
        <taxon>Eutheria</taxon>
        <taxon>Laurasiatheria</taxon>
        <taxon>Artiodactyla</taxon>
        <taxon>Whippomorpha</taxon>
        <taxon>Cetacea</taxon>
        <taxon>Odontoceti</taxon>
        <taxon>Monodontidae</taxon>
        <taxon>Monodon</taxon>
    </lineage>
</organism>
<feature type="domain" description="EGF-like" evidence="15">
    <location>
        <begin position="898"/>
        <end position="935"/>
    </location>
</feature>
<dbReference type="Gene3D" id="3.90.290.10">
    <property type="entry name" value="TGF-beta binding (TB) domain"/>
    <property type="match status" value="3"/>
</dbReference>
<feature type="compositionally biased region" description="Low complexity" evidence="14">
    <location>
        <begin position="142"/>
        <end position="152"/>
    </location>
</feature>
<keyword evidence="5" id="KW-0732">Signal</keyword>
<evidence type="ECO:0000256" key="7">
    <source>
        <dbReference type="ARBA" id="ARBA00023157"/>
    </source>
</evidence>
<dbReference type="InterPro" id="IPR000152">
    <property type="entry name" value="EGF-type_Asp/Asn_hydroxyl_site"/>
</dbReference>
<evidence type="ECO:0000256" key="14">
    <source>
        <dbReference type="SAM" id="MobiDB-lite"/>
    </source>
</evidence>
<keyword evidence="3" id="KW-0272">Extracellular matrix</keyword>
<dbReference type="FunFam" id="2.10.25.10:FF:000518">
    <property type="entry name" value="latent-transforming growth factor beta-binding protein 3 isoform X1"/>
    <property type="match status" value="1"/>
</dbReference>
<dbReference type="FunFam" id="2.10.25.10:FF:000056">
    <property type="entry name" value="Latent-transforming growth factor beta-binding protein 3 isoform 2"/>
    <property type="match status" value="1"/>
</dbReference>
<dbReference type="SMART" id="SM00179">
    <property type="entry name" value="EGF_CA"/>
    <property type="match status" value="14"/>
</dbReference>
<feature type="disulfide bond" evidence="13">
    <location>
        <begin position="416"/>
        <end position="425"/>
    </location>
</feature>
<proteinExistence type="inferred from homology"/>
<feature type="region of interest" description="Disordered" evidence="14">
    <location>
        <begin position="1484"/>
        <end position="1512"/>
    </location>
</feature>
<keyword evidence="7 13" id="KW-1015">Disulfide bond</keyword>
<feature type="domain" description="EGF-like" evidence="15">
    <location>
        <begin position="640"/>
        <end position="680"/>
    </location>
</feature>
<feature type="domain" description="EGF-like" evidence="15">
    <location>
        <begin position="1149"/>
        <end position="1188"/>
    </location>
</feature>
<feature type="domain" description="EGF-like" evidence="15">
    <location>
        <begin position="1377"/>
        <end position="1417"/>
    </location>
</feature>
<dbReference type="Pfam" id="PF12662">
    <property type="entry name" value="cEGF"/>
    <property type="match status" value="1"/>
</dbReference>
<dbReference type="InterPro" id="IPR000742">
    <property type="entry name" value="EGF"/>
</dbReference>
<gene>
    <name evidence="17" type="ORF">EI555_002696</name>
</gene>
<keyword evidence="9" id="KW-0340">Growth factor binding</keyword>
<dbReference type="InterPro" id="IPR049883">
    <property type="entry name" value="NOTCH1_EGF-like"/>
</dbReference>
<feature type="domain" description="TB" evidence="16">
    <location>
        <begin position="688"/>
        <end position="740"/>
    </location>
</feature>
<dbReference type="FunFam" id="3.90.290.10:FF:000018">
    <property type="entry name" value="latent-transforming growth factor beta-binding protein 3 isoform X2"/>
    <property type="match status" value="1"/>
</dbReference>
<dbReference type="FunFam" id="2.10.25.10:FF:000302">
    <property type="entry name" value="latent-transforming growth factor beta-binding protein 3 isoform X2"/>
    <property type="match status" value="1"/>
</dbReference>
<dbReference type="PROSITE" id="PS00022">
    <property type="entry name" value="EGF_1"/>
    <property type="match status" value="1"/>
</dbReference>
<comment type="function">
    <text evidence="11">Key regulator of transforming growth factor beta (TGFB1, TGFB2 and TGFB3) that controls TGF-beta activation by maintaining it in a latent state during storage in extracellular space. Associates specifically via disulfide bonds with the Latency-associated peptide (LAP), which is the regulatory chain of TGF-beta, and regulates integrin-dependent activation of TGF-beta.</text>
</comment>
<reference evidence="18" key="1">
    <citation type="journal article" date="2019" name="IScience">
        <title>Narwhal Genome Reveals Long-Term Low Genetic Diversity despite Current Large Abundance Size.</title>
        <authorList>
            <person name="Westbury M.V."/>
            <person name="Petersen B."/>
            <person name="Garde E."/>
            <person name="Heide-Jorgensen M.P."/>
            <person name="Lorenzen E.D."/>
        </authorList>
    </citation>
    <scope>NUCLEOTIDE SEQUENCE [LARGE SCALE GENOMIC DNA]</scope>
</reference>
<comment type="caution">
    <text evidence="13">Lacks conserved residue(s) required for the propagation of feature annotation.</text>
</comment>
<dbReference type="Gene3D" id="2.10.25.10">
    <property type="entry name" value="Laminin"/>
    <property type="match status" value="15"/>
</dbReference>
<dbReference type="FunFam" id="3.90.290.10:FF:000002">
    <property type="entry name" value="Latent-transforming growth factor beta-binding protein 3 isoform 1"/>
    <property type="match status" value="1"/>
</dbReference>
<dbReference type="FunFam" id="2.10.25.10:FF:000019">
    <property type="entry name" value="latent-transforming growth factor beta-binding protein 1 isoform X2"/>
    <property type="match status" value="2"/>
</dbReference>
<dbReference type="InterPro" id="IPR013032">
    <property type="entry name" value="EGF-like_CS"/>
</dbReference>
<dbReference type="Pfam" id="PF12661">
    <property type="entry name" value="hEGF"/>
    <property type="match status" value="3"/>
</dbReference>
<feature type="domain" description="EGF-like" evidence="15">
    <location>
        <begin position="942"/>
        <end position="979"/>
    </location>
</feature>
<dbReference type="GO" id="GO:0007179">
    <property type="term" value="P:transforming growth factor beta receptor signaling pathway"/>
    <property type="evidence" value="ECO:0007669"/>
    <property type="project" value="UniProtKB-ARBA"/>
</dbReference>
<feature type="domain" description="EGF-like" evidence="15">
    <location>
        <begin position="394"/>
        <end position="426"/>
    </location>
</feature>
<feature type="domain" description="TB" evidence="16">
    <location>
        <begin position="562"/>
        <end position="605"/>
    </location>
</feature>
<evidence type="ECO:0000256" key="13">
    <source>
        <dbReference type="PROSITE-ProRule" id="PRU00076"/>
    </source>
</evidence>
<feature type="compositionally biased region" description="Polar residues" evidence="14">
    <location>
        <begin position="798"/>
        <end position="820"/>
    </location>
</feature>
<evidence type="ECO:0000256" key="2">
    <source>
        <dbReference type="ARBA" id="ARBA00022525"/>
    </source>
</evidence>
<dbReference type="FunFam" id="2.10.25.10:FF:000068">
    <property type="entry name" value="Latent transforming growth factor beta binding protein 3"/>
    <property type="match status" value="1"/>
</dbReference>
<keyword evidence="6" id="KW-0677">Repeat</keyword>
<dbReference type="Pfam" id="PF07645">
    <property type="entry name" value="EGF_CA"/>
    <property type="match status" value="10"/>
</dbReference>
<comment type="similarity">
    <text evidence="10">Belongs to the LTBP family.</text>
</comment>
<evidence type="ECO:0000313" key="18">
    <source>
        <dbReference type="Proteomes" id="UP000308365"/>
    </source>
</evidence>
<feature type="compositionally biased region" description="Basic residues" evidence="14">
    <location>
        <begin position="99"/>
        <end position="112"/>
    </location>
</feature>
<dbReference type="FunFam" id="2.10.25.10:FF:000349">
    <property type="entry name" value="Latent transforming growth factor beta binding protein 3"/>
    <property type="match status" value="1"/>
</dbReference>
<dbReference type="GO" id="GO:0045595">
    <property type="term" value="P:regulation of cell differentiation"/>
    <property type="evidence" value="ECO:0007669"/>
    <property type="project" value="UniProtKB-ARBA"/>
</dbReference>
<dbReference type="FunFam" id="2.10.25.10:FF:000160">
    <property type="entry name" value="latent-transforming growth factor beta-binding protein 4 isoform X2"/>
    <property type="match status" value="1"/>
</dbReference>
<feature type="region of interest" description="Disordered" evidence="14">
    <location>
        <begin position="763"/>
        <end position="833"/>
    </location>
</feature>
<dbReference type="PROSITE" id="PS01187">
    <property type="entry name" value="EGF_CA"/>
    <property type="match status" value="6"/>
</dbReference>
<feature type="domain" description="TB" evidence="16">
    <location>
        <begin position="1431"/>
        <end position="1481"/>
    </location>
</feature>
<feature type="disulfide bond" evidence="13">
    <location>
        <begin position="398"/>
        <end position="408"/>
    </location>
</feature>
<evidence type="ECO:0000256" key="4">
    <source>
        <dbReference type="ARBA" id="ARBA00022536"/>
    </source>
</evidence>
<feature type="non-terminal residue" evidence="17">
    <location>
        <position position="1"/>
    </location>
</feature>
<feature type="compositionally biased region" description="Low complexity" evidence="14">
    <location>
        <begin position="47"/>
        <end position="56"/>
    </location>
</feature>
<keyword evidence="4 13" id="KW-0245">EGF-like domain</keyword>